<organism evidence="1 2">
    <name type="scientific">Brevundimonas viscosa</name>
    <dbReference type="NCBI Taxonomy" id="871741"/>
    <lineage>
        <taxon>Bacteria</taxon>
        <taxon>Pseudomonadati</taxon>
        <taxon>Pseudomonadota</taxon>
        <taxon>Alphaproteobacteria</taxon>
        <taxon>Caulobacterales</taxon>
        <taxon>Caulobacteraceae</taxon>
        <taxon>Brevundimonas</taxon>
    </lineage>
</organism>
<dbReference type="AlphaFoldDB" id="A0A1I6QK02"/>
<sequence>MSAHAHRELPPPAYVALKTEVVRAAVELSDEQLMDLADALHSLMRLRRPGRPIGRPDGWLEAESPSFR</sequence>
<proteinExistence type="predicted"/>
<evidence type="ECO:0000313" key="1">
    <source>
        <dbReference type="EMBL" id="SFS52662.1"/>
    </source>
</evidence>
<evidence type="ECO:0000313" key="2">
    <source>
        <dbReference type="Proteomes" id="UP000198788"/>
    </source>
</evidence>
<dbReference type="Proteomes" id="UP000198788">
    <property type="component" value="Unassembled WGS sequence"/>
</dbReference>
<dbReference type="OrthoDB" id="7207124at2"/>
<gene>
    <name evidence="1" type="ORF">SAMN05192570_1892</name>
</gene>
<dbReference type="RefSeq" id="WP_092309422.1">
    <property type="nucleotide sequence ID" value="NZ_FOZV01000003.1"/>
</dbReference>
<dbReference type="STRING" id="871741.SAMN05192570_1892"/>
<name>A0A1I6QK02_9CAUL</name>
<protein>
    <submittedName>
        <fullName evidence="1">Uncharacterized protein</fullName>
    </submittedName>
</protein>
<dbReference type="EMBL" id="FOZV01000003">
    <property type="protein sequence ID" value="SFS52662.1"/>
    <property type="molecule type" value="Genomic_DNA"/>
</dbReference>
<accession>A0A1I6QK02</accession>
<keyword evidence="2" id="KW-1185">Reference proteome</keyword>
<reference evidence="2" key="1">
    <citation type="submission" date="2016-10" db="EMBL/GenBank/DDBJ databases">
        <authorList>
            <person name="Varghese N."/>
            <person name="Submissions S."/>
        </authorList>
    </citation>
    <scope>NUCLEOTIDE SEQUENCE [LARGE SCALE GENOMIC DNA]</scope>
    <source>
        <strain evidence="2">CGMCC 1.10683</strain>
    </source>
</reference>